<dbReference type="InterPro" id="IPR031160">
    <property type="entry name" value="F_BAR_dom"/>
</dbReference>
<keyword evidence="2 7" id="KW-0728">SH3 domain</keyword>
<feature type="domain" description="SH3" evidence="11">
    <location>
        <begin position="387"/>
        <end position="448"/>
    </location>
</feature>
<dbReference type="SMART" id="SM00326">
    <property type="entry name" value="SH3"/>
    <property type="match status" value="2"/>
</dbReference>
<evidence type="ECO:0000256" key="10">
    <source>
        <dbReference type="SAM" id="MobiDB-lite"/>
    </source>
</evidence>
<dbReference type="GO" id="GO:0042995">
    <property type="term" value="C:cell projection"/>
    <property type="evidence" value="ECO:0007669"/>
    <property type="project" value="UniProtKB-SubCell"/>
</dbReference>
<feature type="compositionally biased region" description="Polar residues" evidence="10">
    <location>
        <begin position="1041"/>
        <end position="1059"/>
    </location>
</feature>
<evidence type="ECO:0000256" key="5">
    <source>
        <dbReference type="ARBA" id="ARBA00023121"/>
    </source>
</evidence>
<dbReference type="GO" id="GO:0055037">
    <property type="term" value="C:recycling endosome"/>
    <property type="evidence" value="ECO:0007669"/>
    <property type="project" value="TreeGrafter"/>
</dbReference>
<feature type="compositionally biased region" description="Low complexity" evidence="10">
    <location>
        <begin position="845"/>
        <end position="881"/>
    </location>
</feature>
<dbReference type="GO" id="GO:0031594">
    <property type="term" value="C:neuromuscular junction"/>
    <property type="evidence" value="ECO:0007669"/>
    <property type="project" value="TreeGrafter"/>
</dbReference>
<dbReference type="SUPFAM" id="SSF103657">
    <property type="entry name" value="BAR/IMD domain-like"/>
    <property type="match status" value="1"/>
</dbReference>
<evidence type="ECO:0000256" key="8">
    <source>
        <dbReference type="PROSITE-ProRule" id="PRU01077"/>
    </source>
</evidence>
<keyword evidence="4 8" id="KW-0175">Coiled coil</keyword>
<dbReference type="PRINTS" id="PR00452">
    <property type="entry name" value="SH3DOMAIN"/>
</dbReference>
<feature type="compositionally biased region" description="Polar residues" evidence="10">
    <location>
        <begin position="920"/>
        <end position="954"/>
    </location>
</feature>
<feature type="region of interest" description="Disordered" evidence="10">
    <location>
        <begin position="469"/>
        <end position="506"/>
    </location>
</feature>
<dbReference type="CDD" id="cd11761">
    <property type="entry name" value="SH3_FCHSD_1"/>
    <property type="match status" value="1"/>
</dbReference>
<evidence type="ECO:0000256" key="1">
    <source>
        <dbReference type="ARBA" id="ARBA00004316"/>
    </source>
</evidence>
<evidence type="ECO:0000259" key="11">
    <source>
        <dbReference type="PROSITE" id="PS50002"/>
    </source>
</evidence>
<feature type="compositionally biased region" description="Pro residues" evidence="10">
    <location>
        <begin position="601"/>
        <end position="617"/>
    </location>
</feature>
<dbReference type="GO" id="GO:0030833">
    <property type="term" value="P:regulation of actin filament polymerization"/>
    <property type="evidence" value="ECO:0007669"/>
    <property type="project" value="TreeGrafter"/>
</dbReference>
<dbReference type="InterPro" id="IPR027267">
    <property type="entry name" value="AH/BAR_dom_sf"/>
</dbReference>
<evidence type="ECO:0000256" key="3">
    <source>
        <dbReference type="ARBA" id="ARBA00022553"/>
    </source>
</evidence>
<keyword evidence="6" id="KW-0966">Cell projection</keyword>
<dbReference type="SUPFAM" id="SSF50044">
    <property type="entry name" value="SH3-domain"/>
    <property type="match status" value="2"/>
</dbReference>
<evidence type="ECO:0000256" key="6">
    <source>
        <dbReference type="ARBA" id="ARBA00023273"/>
    </source>
</evidence>
<evidence type="ECO:0000256" key="2">
    <source>
        <dbReference type="ARBA" id="ARBA00022443"/>
    </source>
</evidence>
<dbReference type="AlphaFoldDB" id="A0AAV2HG06"/>
<evidence type="ECO:0000256" key="4">
    <source>
        <dbReference type="ARBA" id="ARBA00023054"/>
    </source>
</evidence>
<proteinExistence type="predicted"/>
<keyword evidence="3" id="KW-0597">Phosphoprotein</keyword>
<feature type="region of interest" description="Disordered" evidence="10">
    <location>
        <begin position="978"/>
        <end position="1020"/>
    </location>
</feature>
<keyword evidence="14" id="KW-1185">Reference proteome</keyword>
<feature type="compositionally biased region" description="Acidic residues" evidence="10">
    <location>
        <begin position="1103"/>
        <end position="1119"/>
    </location>
</feature>
<name>A0AAV2HG06_LYMST</name>
<feature type="region of interest" description="Disordered" evidence="10">
    <location>
        <begin position="825"/>
        <end position="954"/>
    </location>
</feature>
<dbReference type="CDD" id="cd11762">
    <property type="entry name" value="SH3_FCHSD_2"/>
    <property type="match status" value="1"/>
</dbReference>
<reference evidence="13 14" key="1">
    <citation type="submission" date="2024-04" db="EMBL/GenBank/DDBJ databases">
        <authorList>
            <consortium name="Genoscope - CEA"/>
            <person name="William W."/>
        </authorList>
    </citation>
    <scope>NUCLEOTIDE SEQUENCE [LARGE SCALE GENOMIC DNA]</scope>
</reference>
<dbReference type="Gene3D" id="1.20.1270.60">
    <property type="entry name" value="Arfaptin homology (AH) domain/BAR domain"/>
    <property type="match status" value="1"/>
</dbReference>
<feature type="region of interest" description="Disordered" evidence="10">
    <location>
        <begin position="601"/>
        <end position="804"/>
    </location>
</feature>
<feature type="compositionally biased region" description="Basic and acidic residues" evidence="10">
    <location>
        <begin position="652"/>
        <end position="673"/>
    </location>
</feature>
<dbReference type="GO" id="GO:0008289">
    <property type="term" value="F:lipid binding"/>
    <property type="evidence" value="ECO:0007669"/>
    <property type="project" value="UniProtKB-KW"/>
</dbReference>
<dbReference type="Proteomes" id="UP001497497">
    <property type="component" value="Unassembled WGS sequence"/>
</dbReference>
<dbReference type="Gene3D" id="2.30.30.40">
    <property type="entry name" value="SH3 Domains"/>
    <property type="match status" value="2"/>
</dbReference>
<feature type="compositionally biased region" description="Basic residues" evidence="10">
    <location>
        <begin position="756"/>
        <end position="765"/>
    </location>
</feature>
<dbReference type="EMBL" id="CAXITT010000087">
    <property type="protein sequence ID" value="CAL1531399.1"/>
    <property type="molecule type" value="Genomic_DNA"/>
</dbReference>
<accession>A0AAV2HG06</accession>
<gene>
    <name evidence="13" type="ORF">GSLYS_00005494001</name>
</gene>
<dbReference type="InterPro" id="IPR001452">
    <property type="entry name" value="SH3_domain"/>
</dbReference>
<feature type="compositionally biased region" description="Polar residues" evidence="10">
    <location>
        <begin position="338"/>
        <end position="350"/>
    </location>
</feature>
<dbReference type="PROSITE" id="PS51741">
    <property type="entry name" value="F_BAR"/>
    <property type="match status" value="1"/>
</dbReference>
<feature type="compositionally biased region" description="Polar residues" evidence="10">
    <location>
        <begin position="490"/>
        <end position="506"/>
    </location>
</feature>
<feature type="domain" description="F-BAR" evidence="12">
    <location>
        <begin position="1"/>
        <end position="190"/>
    </location>
</feature>
<dbReference type="InterPro" id="IPR036028">
    <property type="entry name" value="SH3-like_dom_sf"/>
</dbReference>
<dbReference type="GO" id="GO:0007274">
    <property type="term" value="P:neuromuscular synaptic transmission"/>
    <property type="evidence" value="ECO:0007669"/>
    <property type="project" value="TreeGrafter"/>
</dbReference>
<dbReference type="PROSITE" id="PS50002">
    <property type="entry name" value="SH3"/>
    <property type="match status" value="2"/>
</dbReference>
<feature type="compositionally biased region" description="Low complexity" evidence="10">
    <location>
        <begin position="717"/>
        <end position="734"/>
    </location>
</feature>
<comment type="caution">
    <text evidence="13">The sequence shown here is derived from an EMBL/GenBank/DDBJ whole genome shotgun (WGS) entry which is preliminary data.</text>
</comment>
<dbReference type="PANTHER" id="PTHR15735">
    <property type="entry name" value="FCH AND DOUBLE SH3 DOMAINS PROTEIN"/>
    <property type="match status" value="1"/>
</dbReference>
<feature type="region of interest" description="Disordered" evidence="10">
    <location>
        <begin position="262"/>
        <end position="282"/>
    </location>
</feature>
<feature type="compositionally biased region" description="Basic and acidic residues" evidence="10">
    <location>
        <begin position="691"/>
        <end position="710"/>
    </location>
</feature>
<sequence>MAKARLLAADVYAEKAAEPLKPVKAAKMQCYKKVMPQLTVIQSEVAQCIMELVKSQKIYITEGGVAHDARTKALDAEDKLKRKSTGIFQSLSGLQKTCAKLRSRTETSEVKETSARNEYLLALAAANAHQIRYYSTDVPEIMKTLDCDIYEKIQESLTVAGQTAADIAQTEATSFKTVAAEASKICRAFSLQCYLFQNPVFTNLVQYQFDPCNGDTCNKVTSEHGAGPDLEKEARKWSTKVAKETRAIRDYYRQITVLQNAKSGDKTSETGSQESTTTADPEVRLEELKVNLRKAETARLKAEARLEALRLGGVNVDEWINQAQMESLAAEESGLARTPSQASLRTESSGGQSGTDDQEQTYTHYDDDDDFIDETFNTTSGSRSGRVYPIFCKALYDFVASNYDEMTIKAEEDLELVADGDGEGWVKAKNSLGQEGYIPETYVDLGGLSTAPAPLGVEAMNAINATVSDMGTQDQQPPPPATTTPDLQSPDLQQDTTSSYSSGDLEVQQTTEVMASDEHPIPVTVVTNCEVSWARALYDYEAQTEEELSFLEGALIRVMRKDDNGVDDGFWEGECNGRKGVFPSLVVEEIAGPALINDPLSPPVMPAPPDFSIPPPVQITLPTPDAEPPPPPVLTNGDDSHSIPCPSTADQSSKKVEFFGRSQSDKQGSHQDSSKQQQRQHHGGTPQHGDTLQHRDTPQHGDTQHQDTQKQKGPSRQQHQVSQQGHQQGQDVHQTAQDVPHTAAPEREVKRENKTLSKKPRHKYQQFKDSDDDVQHVRPVHPVQPLKELRAEPSPILRHKSLPSDLDIEKEEKLVEINARSDEDLWQDQQLHQTRPPQSPRSVRRVQQGISHSQPQLLSSPPPSRRLILQQRQHQQQQLQHYPSEPSTVNVGSPQHNGPYHLALDMSNNGSLSDQHRSRSYPSTPLASPQTEMDSLQNSLPHYSSPQKQEFNSQQRQELLKLYALSPTIKQASHNQQENFYLPPPPQPLTPGQKLDRKAELPSHPTHHRPALHQTHRVPTHQPQKVVHFLSDVPPRYTVSAPKQRQVNRPSLPAQNPSHWPSHPTHVIPILKQEGSLQPRPANQVSNNNRLIAAHDKRPLCFDDTDDDWESEEGEESLV</sequence>
<dbReference type="Pfam" id="PF14604">
    <property type="entry name" value="SH3_9"/>
    <property type="match status" value="1"/>
</dbReference>
<feature type="compositionally biased region" description="Basic residues" evidence="10">
    <location>
        <begin position="1005"/>
        <end position="1019"/>
    </location>
</feature>
<protein>
    <submittedName>
        <fullName evidence="13">Uncharacterized protein</fullName>
    </submittedName>
</protein>
<feature type="coiled-coil region" evidence="9">
    <location>
        <begin position="285"/>
        <end position="312"/>
    </location>
</feature>
<dbReference type="GO" id="GO:0051130">
    <property type="term" value="P:positive regulation of cellular component organization"/>
    <property type="evidence" value="ECO:0007669"/>
    <property type="project" value="UniProtKB-ARBA"/>
</dbReference>
<organism evidence="13 14">
    <name type="scientific">Lymnaea stagnalis</name>
    <name type="common">Great pond snail</name>
    <name type="synonym">Helix stagnalis</name>
    <dbReference type="NCBI Taxonomy" id="6523"/>
    <lineage>
        <taxon>Eukaryota</taxon>
        <taxon>Metazoa</taxon>
        <taxon>Spiralia</taxon>
        <taxon>Lophotrochozoa</taxon>
        <taxon>Mollusca</taxon>
        <taxon>Gastropoda</taxon>
        <taxon>Heterobranchia</taxon>
        <taxon>Euthyneura</taxon>
        <taxon>Panpulmonata</taxon>
        <taxon>Hygrophila</taxon>
        <taxon>Lymnaeoidea</taxon>
        <taxon>Lymnaeidae</taxon>
        <taxon>Lymnaea</taxon>
    </lineage>
</organism>
<dbReference type="InterPro" id="IPR035460">
    <property type="entry name" value="FCHSD_SH3_1"/>
</dbReference>
<feature type="compositionally biased region" description="Basic and acidic residues" evidence="10">
    <location>
        <begin position="744"/>
        <end position="755"/>
    </location>
</feature>
<keyword evidence="5" id="KW-0446">Lipid-binding</keyword>
<evidence type="ECO:0000313" key="13">
    <source>
        <dbReference type="EMBL" id="CAL1531399.1"/>
    </source>
</evidence>
<comment type="subcellular location">
    <subcellularLocation>
        <location evidence="1">Cell projection</location>
    </subcellularLocation>
</comment>
<dbReference type="Pfam" id="PF00018">
    <property type="entry name" value="SH3_1"/>
    <property type="match status" value="1"/>
</dbReference>
<dbReference type="FunFam" id="2.30.30.40:FF:000033">
    <property type="entry name" value="FCH and double SH3 domains protein 2"/>
    <property type="match status" value="1"/>
</dbReference>
<dbReference type="PANTHER" id="PTHR15735:SF21">
    <property type="entry name" value="PROTEIN NERVOUS WRECK"/>
    <property type="match status" value="1"/>
</dbReference>
<feature type="compositionally biased region" description="Basic and acidic residues" evidence="10">
    <location>
        <begin position="766"/>
        <end position="776"/>
    </location>
</feature>
<evidence type="ECO:0000256" key="9">
    <source>
        <dbReference type="SAM" id="Coils"/>
    </source>
</evidence>
<feature type="compositionally biased region" description="Low complexity" evidence="10">
    <location>
        <begin position="269"/>
        <end position="278"/>
    </location>
</feature>
<evidence type="ECO:0000313" key="14">
    <source>
        <dbReference type="Proteomes" id="UP001497497"/>
    </source>
</evidence>
<evidence type="ECO:0000259" key="12">
    <source>
        <dbReference type="PROSITE" id="PS51741"/>
    </source>
</evidence>
<evidence type="ECO:0000256" key="7">
    <source>
        <dbReference type="PROSITE-ProRule" id="PRU00192"/>
    </source>
</evidence>
<feature type="compositionally biased region" description="Polar residues" evidence="10">
    <location>
        <begin position="885"/>
        <end position="896"/>
    </location>
</feature>
<feature type="domain" description="SH3" evidence="11">
    <location>
        <begin position="529"/>
        <end position="592"/>
    </location>
</feature>
<feature type="region of interest" description="Disordered" evidence="10">
    <location>
        <begin position="1041"/>
        <end position="1062"/>
    </location>
</feature>
<feature type="region of interest" description="Disordered" evidence="10">
    <location>
        <begin position="1100"/>
        <end position="1119"/>
    </location>
</feature>
<feature type="region of interest" description="Disordered" evidence="10">
    <location>
        <begin position="330"/>
        <end position="371"/>
    </location>
</feature>